<dbReference type="Pfam" id="PF21772">
    <property type="entry name" value="CATIP_N"/>
    <property type="match status" value="1"/>
</dbReference>
<evidence type="ECO:0000313" key="2">
    <source>
        <dbReference type="EMBL" id="CAH1118464.1"/>
    </source>
</evidence>
<dbReference type="InterPro" id="IPR047501">
    <property type="entry name" value="DD_CATIP"/>
</dbReference>
<accession>A0A9P0DHM2</accession>
<dbReference type="PANTHER" id="PTHR15505">
    <property type="entry name" value="RIIA DOMAIN-CONTAINING PROTEIN 1"/>
    <property type="match status" value="1"/>
</dbReference>
<name>A0A9P0DHM2_PHACE</name>
<dbReference type="PANTHER" id="PTHR15505:SF4">
    <property type="entry name" value="RIIA DOMAIN-CONTAINING PROTEIN 1"/>
    <property type="match status" value="1"/>
</dbReference>
<protein>
    <recommendedName>
        <fullName evidence="1">Ciliogenesis-associated TTC17-interacting protein N-terminal domain-containing protein</fullName>
    </recommendedName>
</protein>
<dbReference type="InterPro" id="IPR048777">
    <property type="entry name" value="CATIP_N"/>
</dbReference>
<keyword evidence="3" id="KW-1185">Reference proteome</keyword>
<dbReference type="OrthoDB" id="6334211at2759"/>
<dbReference type="Proteomes" id="UP001153737">
    <property type="component" value="Chromosome 11"/>
</dbReference>
<evidence type="ECO:0000259" key="1">
    <source>
        <dbReference type="Pfam" id="PF21772"/>
    </source>
</evidence>
<feature type="domain" description="Ciliogenesis-associated TTC17-interacting protein N-terminal" evidence="1">
    <location>
        <begin position="221"/>
        <end position="378"/>
    </location>
</feature>
<dbReference type="AlphaFoldDB" id="A0A9P0DHM2"/>
<reference evidence="2" key="2">
    <citation type="submission" date="2022-10" db="EMBL/GenBank/DDBJ databases">
        <authorList>
            <consortium name="ENA_rothamsted_submissions"/>
            <consortium name="culmorum"/>
            <person name="King R."/>
        </authorList>
    </citation>
    <scope>NUCLEOTIDE SEQUENCE</scope>
</reference>
<dbReference type="CDD" id="cd22973">
    <property type="entry name" value="DD_CATIP"/>
    <property type="match status" value="1"/>
</dbReference>
<organism evidence="2 3">
    <name type="scientific">Phaedon cochleariae</name>
    <name type="common">Mustard beetle</name>
    <dbReference type="NCBI Taxonomy" id="80249"/>
    <lineage>
        <taxon>Eukaryota</taxon>
        <taxon>Metazoa</taxon>
        <taxon>Ecdysozoa</taxon>
        <taxon>Arthropoda</taxon>
        <taxon>Hexapoda</taxon>
        <taxon>Insecta</taxon>
        <taxon>Pterygota</taxon>
        <taxon>Neoptera</taxon>
        <taxon>Endopterygota</taxon>
        <taxon>Coleoptera</taxon>
        <taxon>Polyphaga</taxon>
        <taxon>Cucujiformia</taxon>
        <taxon>Chrysomeloidea</taxon>
        <taxon>Chrysomelidae</taxon>
        <taxon>Chrysomelinae</taxon>
        <taxon>Chrysomelini</taxon>
        <taxon>Phaedon</taxon>
    </lineage>
</organism>
<dbReference type="SUPFAM" id="SSF47391">
    <property type="entry name" value="Dimerization-anchoring domain of cAMP-dependent PK regulatory subunit"/>
    <property type="match status" value="1"/>
</dbReference>
<proteinExistence type="predicted"/>
<dbReference type="EMBL" id="OU896717">
    <property type="protein sequence ID" value="CAH1118464.1"/>
    <property type="molecule type" value="Genomic_DNA"/>
</dbReference>
<sequence length="499" mass="58041">MESNKATFEEAILSYLKGQELWPEDDFEVKPPDDNAEENVEELIKELVMKVNKRIACKDRYENLKQLHNQYPLFDLNDYFSDFCMDEELMEKLSFRETLLISELDATSAGASGSRQESEPTPVGGLCLHVEVVDAYMPDQRMNNVDMDREIFQIYKRAKQALRAEKLEDYADDKMDEELRRTLLDYESFLRNETKANVKKFAVHLSSQFSIEGGGKQVKVADGNAGSRITAWVDRNFHTLEEKRTEYFTDEEGQFNEKSLYVALQKNKYYLRTTSSPPDIQERKYYGLGKTHDFVGEGASFILMRYLAVTRYTGSLELSTTYINGDMCRNIYECTGPKMGSVNDKNMEVCKIYRYIIEKCGIEHHCVTVLTVHGQIISQEWEGCNFILNINPVQYVDDGKPCPYDRLILEKTWIDDMELLSKYLDCKTEAELKMKTYSADHPEMKDILADYLNNILLLKPENILTFTMDFFESLCPIKIARMGYMDQDNRPTNDYYRMP</sequence>
<reference evidence="2" key="1">
    <citation type="submission" date="2022-01" db="EMBL/GenBank/DDBJ databases">
        <authorList>
            <person name="King R."/>
        </authorList>
    </citation>
    <scope>NUCLEOTIDE SEQUENCE</scope>
</reference>
<gene>
    <name evidence="2" type="ORF">PHAECO_LOCUS2291</name>
</gene>
<evidence type="ECO:0000313" key="3">
    <source>
        <dbReference type="Proteomes" id="UP001153737"/>
    </source>
</evidence>